<evidence type="ECO:0000313" key="4">
    <source>
        <dbReference type="Proteomes" id="UP001198565"/>
    </source>
</evidence>
<accession>A0ABS7QPW0</accession>
<keyword evidence="2" id="KW-0732">Signal</keyword>
<organism evidence="3 4">
    <name type="scientific">Streptantibioticus parmotrematis</name>
    <dbReference type="NCBI Taxonomy" id="2873249"/>
    <lineage>
        <taxon>Bacteria</taxon>
        <taxon>Bacillati</taxon>
        <taxon>Actinomycetota</taxon>
        <taxon>Actinomycetes</taxon>
        <taxon>Kitasatosporales</taxon>
        <taxon>Streptomycetaceae</taxon>
        <taxon>Streptantibioticus</taxon>
    </lineage>
</organism>
<evidence type="ECO:0000313" key="3">
    <source>
        <dbReference type="EMBL" id="MBY8885230.1"/>
    </source>
</evidence>
<name>A0ABS7QPW0_9ACTN</name>
<evidence type="ECO:0000256" key="2">
    <source>
        <dbReference type="SAM" id="SignalP"/>
    </source>
</evidence>
<sequence>MNFVQVSAYALAGTMLLVLCGSGTGTAFAEGRGPGAVTGTAMTSAGDSGTATPADSGWGAVR</sequence>
<feature type="region of interest" description="Disordered" evidence="1">
    <location>
        <begin position="39"/>
        <end position="62"/>
    </location>
</feature>
<protein>
    <submittedName>
        <fullName evidence="3">Uncharacterized protein</fullName>
    </submittedName>
</protein>
<dbReference type="RefSeq" id="WP_222976413.1">
    <property type="nucleotide sequence ID" value="NZ_JAINVZ010000005.1"/>
</dbReference>
<reference evidence="3 4" key="1">
    <citation type="submission" date="2021-08" db="EMBL/GenBank/DDBJ databases">
        <title>Streptomyces sp. PTM05 isolated from lichen.</title>
        <authorList>
            <person name="Somphong A."/>
            <person name="Phongsopitanun W."/>
            <person name="Tanasupawat S."/>
        </authorList>
    </citation>
    <scope>NUCLEOTIDE SEQUENCE [LARGE SCALE GENOMIC DNA]</scope>
    <source>
        <strain evidence="3 4">Ptm05</strain>
    </source>
</reference>
<gene>
    <name evidence="3" type="ORF">K7472_10275</name>
</gene>
<feature type="signal peptide" evidence="2">
    <location>
        <begin position="1"/>
        <end position="29"/>
    </location>
</feature>
<comment type="caution">
    <text evidence="3">The sequence shown here is derived from an EMBL/GenBank/DDBJ whole genome shotgun (WGS) entry which is preliminary data.</text>
</comment>
<feature type="compositionally biased region" description="Polar residues" evidence="1">
    <location>
        <begin position="40"/>
        <end position="53"/>
    </location>
</feature>
<proteinExistence type="predicted"/>
<keyword evidence="4" id="KW-1185">Reference proteome</keyword>
<dbReference type="EMBL" id="JAINVZ010000005">
    <property type="protein sequence ID" value="MBY8885230.1"/>
    <property type="molecule type" value="Genomic_DNA"/>
</dbReference>
<feature type="chain" id="PRO_5046190076" evidence="2">
    <location>
        <begin position="30"/>
        <end position="62"/>
    </location>
</feature>
<evidence type="ECO:0000256" key="1">
    <source>
        <dbReference type="SAM" id="MobiDB-lite"/>
    </source>
</evidence>
<dbReference type="Proteomes" id="UP001198565">
    <property type="component" value="Unassembled WGS sequence"/>
</dbReference>